<gene>
    <name evidence="1" type="primary">BnaA09g01210D</name>
    <name evidence="1" type="ORF">GSBRNA2T00018478001</name>
</gene>
<dbReference type="PaxDb" id="3708-A0A078GAP1"/>
<reference evidence="1 2" key="1">
    <citation type="journal article" date="2014" name="Science">
        <title>Plant genetics. Early allopolyploid evolution in the post-Neolithic Brassica napus oilseed genome.</title>
        <authorList>
            <person name="Chalhoub B."/>
            <person name="Denoeud F."/>
            <person name="Liu S."/>
            <person name="Parkin I.A."/>
            <person name="Tang H."/>
            <person name="Wang X."/>
            <person name="Chiquet J."/>
            <person name="Belcram H."/>
            <person name="Tong C."/>
            <person name="Samans B."/>
            <person name="Correa M."/>
            <person name="Da Silva C."/>
            <person name="Just J."/>
            <person name="Falentin C."/>
            <person name="Koh C.S."/>
            <person name="Le Clainche I."/>
            <person name="Bernard M."/>
            <person name="Bento P."/>
            <person name="Noel B."/>
            <person name="Labadie K."/>
            <person name="Alberti A."/>
            <person name="Charles M."/>
            <person name="Arnaud D."/>
            <person name="Guo H."/>
            <person name="Daviaud C."/>
            <person name="Alamery S."/>
            <person name="Jabbari K."/>
            <person name="Zhao M."/>
            <person name="Edger P.P."/>
            <person name="Chelaifa H."/>
            <person name="Tack D."/>
            <person name="Lassalle G."/>
            <person name="Mestiri I."/>
            <person name="Schnel N."/>
            <person name="Le Paslier M.C."/>
            <person name="Fan G."/>
            <person name="Renault V."/>
            <person name="Bayer P.E."/>
            <person name="Golicz A.A."/>
            <person name="Manoli S."/>
            <person name="Lee T.H."/>
            <person name="Thi V.H."/>
            <person name="Chalabi S."/>
            <person name="Hu Q."/>
            <person name="Fan C."/>
            <person name="Tollenaere R."/>
            <person name="Lu Y."/>
            <person name="Battail C."/>
            <person name="Shen J."/>
            <person name="Sidebottom C.H."/>
            <person name="Wang X."/>
            <person name="Canaguier A."/>
            <person name="Chauveau A."/>
            <person name="Berard A."/>
            <person name="Deniot G."/>
            <person name="Guan M."/>
            <person name="Liu Z."/>
            <person name="Sun F."/>
            <person name="Lim Y.P."/>
            <person name="Lyons E."/>
            <person name="Town C.D."/>
            <person name="Bancroft I."/>
            <person name="Wang X."/>
            <person name="Meng J."/>
            <person name="Ma J."/>
            <person name="Pires J.C."/>
            <person name="King G.J."/>
            <person name="Brunel D."/>
            <person name="Delourme R."/>
            <person name="Renard M."/>
            <person name="Aury J.M."/>
            <person name="Adams K.L."/>
            <person name="Batley J."/>
            <person name="Snowdon R.J."/>
            <person name="Tost J."/>
            <person name="Edwards D."/>
            <person name="Zhou Y."/>
            <person name="Hua W."/>
            <person name="Sharpe A.G."/>
            <person name="Paterson A.H."/>
            <person name="Guan C."/>
            <person name="Wincker P."/>
        </authorList>
    </citation>
    <scope>NUCLEOTIDE SEQUENCE [LARGE SCALE GENOMIC DNA]</scope>
    <source>
        <strain evidence="2">cv. Darmor-bzh</strain>
    </source>
</reference>
<organism evidence="1 2">
    <name type="scientific">Brassica napus</name>
    <name type="common">Rape</name>
    <dbReference type="NCBI Taxonomy" id="3708"/>
    <lineage>
        <taxon>Eukaryota</taxon>
        <taxon>Viridiplantae</taxon>
        <taxon>Streptophyta</taxon>
        <taxon>Embryophyta</taxon>
        <taxon>Tracheophyta</taxon>
        <taxon>Spermatophyta</taxon>
        <taxon>Magnoliopsida</taxon>
        <taxon>eudicotyledons</taxon>
        <taxon>Gunneridae</taxon>
        <taxon>Pentapetalae</taxon>
        <taxon>rosids</taxon>
        <taxon>malvids</taxon>
        <taxon>Brassicales</taxon>
        <taxon>Brassicaceae</taxon>
        <taxon>Brassiceae</taxon>
        <taxon>Brassica</taxon>
    </lineage>
</organism>
<accession>A0A078GAP1</accession>
<dbReference type="EMBL" id="LK032127">
    <property type="protein sequence ID" value="CDY22092.1"/>
    <property type="molecule type" value="Genomic_DNA"/>
</dbReference>
<evidence type="ECO:0000313" key="2">
    <source>
        <dbReference type="Proteomes" id="UP000028999"/>
    </source>
</evidence>
<name>A0A078GAP1_BRANA</name>
<evidence type="ECO:0000313" key="1">
    <source>
        <dbReference type="EMBL" id="CDY22092.1"/>
    </source>
</evidence>
<dbReference type="AlphaFoldDB" id="A0A078GAP1"/>
<protein>
    <submittedName>
        <fullName evidence="1">BnaA09g01210D protein</fullName>
    </submittedName>
</protein>
<proteinExistence type="predicted"/>
<sequence>MLNQTIKIFIWFSSTQVFSSTNPLLVAKTKKKLTIKFCSALPPCSRHALPVFSSQYNLCLKHSSSSIPLSHQFSPDHLSPAFQSNSVSESNERVCGCCFSQWFQQSGSVTTTTASSERKKEQEKRLRWKEMALWSAILQSTVNLSSNLGTSRTVMVLLLVKSLKEKP</sequence>
<dbReference type="Gramene" id="CDY22092">
    <property type="protein sequence ID" value="CDY22092"/>
    <property type="gene ID" value="GSBRNA2T00018478001"/>
</dbReference>
<keyword evidence="2" id="KW-1185">Reference proteome</keyword>
<dbReference type="Proteomes" id="UP000028999">
    <property type="component" value="Unassembled WGS sequence"/>
</dbReference>